<name>A0ABQ1URK8_9BACT</name>
<evidence type="ECO:0000313" key="11">
    <source>
        <dbReference type="Proteomes" id="UP000632273"/>
    </source>
</evidence>
<dbReference type="InterPro" id="IPR050297">
    <property type="entry name" value="LipidA_mod_glycosyltrf_83"/>
</dbReference>
<dbReference type="Pfam" id="PF13231">
    <property type="entry name" value="PMT_2"/>
    <property type="match status" value="1"/>
</dbReference>
<evidence type="ECO:0000256" key="7">
    <source>
        <dbReference type="ARBA" id="ARBA00023136"/>
    </source>
</evidence>
<feature type="transmembrane region" description="Helical" evidence="8">
    <location>
        <begin position="247"/>
        <end position="269"/>
    </location>
</feature>
<dbReference type="Proteomes" id="UP000632273">
    <property type="component" value="Unassembled WGS sequence"/>
</dbReference>
<sequence>MKLLYLDGMKPSRLLPLLFAVLKFISGFVLASRAYELHRDEYLYLDEGRHLAWGYLEVPPLIAAQAWVTQALGGDYFWVKFWPFLWGALTVYLVGRIAQKLGGGWFAVVLACVCYCVSGYARLNFLFQPNSFEVFGFTLCCYWLLSYMQEAKPRYLYYIGLGLGLSLLNKYTTFFFIAALLVALVLTPQRRVLASKHFWLAAALTLVLFSPSLWWQLAHGVPFLHHMSELHDTQLVNVSVAGFWKEQLLMCFPAVWVWVPGLLALFAYGPLRMYRSLGLVYVVGLLILTMLHGKSYYSLGYYPVLFAFGAVWWEQLLQGFRYGALVRPALVLLPVLIILPVVPFIFTLYPPAYMQAISARYQNLGITRWEDGKIHALPQDYADMIGWQELADKTYQAYQALPDSTRAFTLIKCDNYGQASAINYYNRHRDMPLANSFNGSYLFWFPPQPAQPYRHLLLIGEGHPAALVPHFRELRQVGEITNPYAREKGTTILLGTDPDAAILELAQREYREALAVWVKEK</sequence>
<feature type="transmembrane region" description="Helical" evidence="8">
    <location>
        <begin position="329"/>
        <end position="349"/>
    </location>
</feature>
<keyword evidence="11" id="KW-1185">Reference proteome</keyword>
<evidence type="ECO:0000313" key="10">
    <source>
        <dbReference type="EMBL" id="GGF24864.1"/>
    </source>
</evidence>
<evidence type="ECO:0000256" key="2">
    <source>
        <dbReference type="ARBA" id="ARBA00022475"/>
    </source>
</evidence>
<feature type="transmembrane region" description="Helical" evidence="8">
    <location>
        <begin position="155"/>
        <end position="186"/>
    </location>
</feature>
<evidence type="ECO:0000256" key="5">
    <source>
        <dbReference type="ARBA" id="ARBA00022692"/>
    </source>
</evidence>
<keyword evidence="7 8" id="KW-0472">Membrane</keyword>
<dbReference type="PANTHER" id="PTHR33908:SF11">
    <property type="entry name" value="MEMBRANE PROTEIN"/>
    <property type="match status" value="1"/>
</dbReference>
<accession>A0ABQ1URK8</accession>
<comment type="caution">
    <text evidence="10">The sequence shown here is derived from an EMBL/GenBank/DDBJ whole genome shotgun (WGS) entry which is preliminary data.</text>
</comment>
<evidence type="ECO:0000256" key="1">
    <source>
        <dbReference type="ARBA" id="ARBA00004651"/>
    </source>
</evidence>
<keyword evidence="3" id="KW-0328">Glycosyltransferase</keyword>
<feature type="transmembrane region" description="Helical" evidence="8">
    <location>
        <begin position="101"/>
        <end position="121"/>
    </location>
</feature>
<evidence type="ECO:0000259" key="9">
    <source>
        <dbReference type="Pfam" id="PF13231"/>
    </source>
</evidence>
<feature type="domain" description="Glycosyltransferase RgtA/B/C/D-like" evidence="9">
    <location>
        <begin position="58"/>
        <end position="215"/>
    </location>
</feature>
<dbReference type="EMBL" id="BMHT01000008">
    <property type="protein sequence ID" value="GGF24864.1"/>
    <property type="molecule type" value="Genomic_DNA"/>
</dbReference>
<keyword evidence="5 8" id="KW-0812">Transmembrane</keyword>
<keyword evidence="6 8" id="KW-1133">Transmembrane helix</keyword>
<keyword evidence="4" id="KW-0808">Transferase</keyword>
<evidence type="ECO:0000256" key="4">
    <source>
        <dbReference type="ARBA" id="ARBA00022679"/>
    </source>
</evidence>
<evidence type="ECO:0000256" key="6">
    <source>
        <dbReference type="ARBA" id="ARBA00022989"/>
    </source>
</evidence>
<keyword evidence="2" id="KW-1003">Cell membrane</keyword>
<comment type="subcellular location">
    <subcellularLocation>
        <location evidence="1">Cell membrane</location>
        <topology evidence="1">Multi-pass membrane protein</topology>
    </subcellularLocation>
</comment>
<feature type="transmembrane region" description="Helical" evidence="8">
    <location>
        <begin position="198"/>
        <end position="217"/>
    </location>
</feature>
<evidence type="ECO:0000256" key="8">
    <source>
        <dbReference type="SAM" id="Phobius"/>
    </source>
</evidence>
<proteinExistence type="predicted"/>
<reference evidence="11" key="1">
    <citation type="journal article" date="2019" name="Int. J. Syst. Evol. Microbiol.">
        <title>The Global Catalogue of Microorganisms (GCM) 10K type strain sequencing project: providing services to taxonomists for standard genome sequencing and annotation.</title>
        <authorList>
            <consortium name="The Broad Institute Genomics Platform"/>
            <consortium name="The Broad Institute Genome Sequencing Center for Infectious Disease"/>
            <person name="Wu L."/>
            <person name="Ma J."/>
        </authorList>
    </citation>
    <scope>NUCLEOTIDE SEQUENCE [LARGE SCALE GENOMIC DNA]</scope>
    <source>
        <strain evidence="11">CGMCC 1.15197</strain>
    </source>
</reference>
<dbReference type="PANTHER" id="PTHR33908">
    <property type="entry name" value="MANNOSYLTRANSFERASE YKCB-RELATED"/>
    <property type="match status" value="1"/>
</dbReference>
<organism evidence="10 11">
    <name type="scientific">Hymenobacter cavernae</name>
    <dbReference type="NCBI Taxonomy" id="2044852"/>
    <lineage>
        <taxon>Bacteria</taxon>
        <taxon>Pseudomonadati</taxon>
        <taxon>Bacteroidota</taxon>
        <taxon>Cytophagia</taxon>
        <taxon>Cytophagales</taxon>
        <taxon>Hymenobacteraceae</taxon>
        <taxon>Hymenobacter</taxon>
    </lineage>
</organism>
<dbReference type="InterPro" id="IPR038731">
    <property type="entry name" value="RgtA/B/C-like"/>
</dbReference>
<evidence type="ECO:0000256" key="3">
    <source>
        <dbReference type="ARBA" id="ARBA00022676"/>
    </source>
</evidence>
<gene>
    <name evidence="10" type="ORF">GCM10011383_40540</name>
</gene>
<protein>
    <recommendedName>
        <fullName evidence="9">Glycosyltransferase RgtA/B/C/D-like domain-containing protein</fullName>
    </recommendedName>
</protein>
<feature type="transmembrane region" description="Helical" evidence="8">
    <location>
        <begin position="276"/>
        <end position="293"/>
    </location>
</feature>
<feature type="transmembrane region" description="Helical" evidence="8">
    <location>
        <begin position="76"/>
        <end position="94"/>
    </location>
</feature>